<reference evidence="2 3" key="1">
    <citation type="submission" date="2021-12" db="EMBL/GenBank/DDBJ databases">
        <title>Genome seq of p7.</title>
        <authorList>
            <person name="Seo T."/>
        </authorList>
    </citation>
    <scope>NUCLEOTIDE SEQUENCE [LARGE SCALE GENOMIC DNA]</scope>
    <source>
        <strain evidence="2 3">P7</strain>
    </source>
</reference>
<gene>
    <name evidence="2" type="ORF">LXT12_00265</name>
</gene>
<organism evidence="2 3">
    <name type="scientific">Pelomonas caseinilytica</name>
    <dbReference type="NCBI Taxonomy" id="2906763"/>
    <lineage>
        <taxon>Bacteria</taxon>
        <taxon>Pseudomonadati</taxon>
        <taxon>Pseudomonadota</taxon>
        <taxon>Betaproteobacteria</taxon>
        <taxon>Burkholderiales</taxon>
        <taxon>Sphaerotilaceae</taxon>
        <taxon>Roseateles</taxon>
    </lineage>
</organism>
<name>A0ABS8XA67_9BURK</name>
<dbReference type="Pfam" id="PF12893">
    <property type="entry name" value="Lumazine_bd_2"/>
    <property type="match status" value="1"/>
</dbReference>
<feature type="region of interest" description="Disordered" evidence="1">
    <location>
        <begin position="1"/>
        <end position="47"/>
    </location>
</feature>
<keyword evidence="3" id="KW-1185">Reference proteome</keyword>
<sequence length="166" mass="17642">MVTLALAATGPAVAEESMPRGCPTAGAPAQTQSSMSRHPTASADSPDQQAIRKTIEEYLRGHAQASAAAMRNAFLPTAHVEGNRQGKFTSWTLDDYAGLFTGAVAADEASRVRTIDWIDVQGDAAAAKATLVHGPTTFTDYFVLLKVNGEWRIANKVYHGGPTLQQ</sequence>
<evidence type="ECO:0000313" key="2">
    <source>
        <dbReference type="EMBL" id="MCE4535696.1"/>
    </source>
</evidence>
<dbReference type="Proteomes" id="UP001201463">
    <property type="component" value="Unassembled WGS sequence"/>
</dbReference>
<dbReference type="EMBL" id="JAJTWT010000001">
    <property type="protein sequence ID" value="MCE4535696.1"/>
    <property type="molecule type" value="Genomic_DNA"/>
</dbReference>
<dbReference type="RefSeq" id="WP_233388325.1">
    <property type="nucleotide sequence ID" value="NZ_JAJTWT010000001.1"/>
</dbReference>
<dbReference type="SUPFAM" id="SSF54427">
    <property type="entry name" value="NTF2-like"/>
    <property type="match status" value="1"/>
</dbReference>
<dbReference type="Gene3D" id="3.10.450.50">
    <property type="match status" value="1"/>
</dbReference>
<protein>
    <submittedName>
        <fullName evidence="2">Nuclear transport factor 2 family protein</fullName>
    </submittedName>
</protein>
<comment type="caution">
    <text evidence="2">The sequence shown here is derived from an EMBL/GenBank/DDBJ whole genome shotgun (WGS) entry which is preliminary data.</text>
</comment>
<feature type="compositionally biased region" description="Polar residues" evidence="1">
    <location>
        <begin position="29"/>
        <end position="47"/>
    </location>
</feature>
<accession>A0ABS8XA67</accession>
<evidence type="ECO:0000313" key="3">
    <source>
        <dbReference type="Proteomes" id="UP001201463"/>
    </source>
</evidence>
<dbReference type="InterPro" id="IPR032710">
    <property type="entry name" value="NTF2-like_dom_sf"/>
</dbReference>
<dbReference type="InterPro" id="IPR039437">
    <property type="entry name" value="FrzH/put_lumazine-bd"/>
</dbReference>
<evidence type="ECO:0000256" key="1">
    <source>
        <dbReference type="SAM" id="MobiDB-lite"/>
    </source>
</evidence>
<proteinExistence type="predicted"/>